<feature type="domain" description="JmjC" evidence="4">
    <location>
        <begin position="109"/>
        <end position="271"/>
    </location>
</feature>
<comment type="caution">
    <text evidence="5">The sequence shown here is derived from an EMBL/GenBank/DDBJ whole genome shotgun (WGS) entry which is preliminary data.</text>
</comment>
<dbReference type="Pfam" id="PF08007">
    <property type="entry name" value="JmjC_2"/>
    <property type="match status" value="1"/>
</dbReference>
<comment type="cofactor">
    <cofactor evidence="1">
        <name>Fe(2+)</name>
        <dbReference type="ChEBI" id="CHEBI:29033"/>
    </cofactor>
</comment>
<protein>
    <submittedName>
        <fullName evidence="5">Cupin</fullName>
    </submittedName>
</protein>
<evidence type="ECO:0000259" key="4">
    <source>
        <dbReference type="PROSITE" id="PS51184"/>
    </source>
</evidence>
<reference evidence="5 6" key="1">
    <citation type="submission" date="2019-09" db="EMBL/GenBank/DDBJ databases">
        <title>Wenzhouxiangella sp. Genome sequencing and assembly.</title>
        <authorList>
            <person name="Zhang R."/>
        </authorList>
    </citation>
    <scope>NUCLEOTIDE SEQUENCE [LARGE SCALE GENOMIC DNA]</scope>
    <source>
        <strain evidence="5 6">W260</strain>
    </source>
</reference>
<dbReference type="AlphaFoldDB" id="A0A5N0T9G9"/>
<name>A0A5N0T9G9_9GAMM</name>
<accession>A0A5N0T9G9</accession>
<dbReference type="InterPro" id="IPR039994">
    <property type="entry name" value="NO66-like"/>
</dbReference>
<dbReference type="RefSeq" id="WP_150864750.1">
    <property type="nucleotide sequence ID" value="NZ_VYXP01000007.1"/>
</dbReference>
<dbReference type="EMBL" id="VYXP01000007">
    <property type="protein sequence ID" value="KAA9130446.1"/>
    <property type="molecule type" value="Genomic_DNA"/>
</dbReference>
<dbReference type="Proteomes" id="UP000325372">
    <property type="component" value="Unassembled WGS sequence"/>
</dbReference>
<evidence type="ECO:0000313" key="5">
    <source>
        <dbReference type="EMBL" id="KAA9130446.1"/>
    </source>
</evidence>
<proteinExistence type="predicted"/>
<dbReference type="PANTHER" id="PTHR13096:SF8">
    <property type="entry name" value="RIBOSOMAL OXYGENASE 1"/>
    <property type="match status" value="1"/>
</dbReference>
<dbReference type="Gene3D" id="2.60.120.650">
    <property type="entry name" value="Cupin"/>
    <property type="match status" value="1"/>
</dbReference>
<evidence type="ECO:0000256" key="1">
    <source>
        <dbReference type="ARBA" id="ARBA00001954"/>
    </source>
</evidence>
<dbReference type="PANTHER" id="PTHR13096">
    <property type="entry name" value="MINA53 MYC INDUCED NUCLEAR ANTIGEN"/>
    <property type="match status" value="1"/>
</dbReference>
<organism evidence="5 6">
    <name type="scientific">Marinihelvus fidelis</name>
    <dbReference type="NCBI Taxonomy" id="2613842"/>
    <lineage>
        <taxon>Bacteria</taxon>
        <taxon>Pseudomonadati</taxon>
        <taxon>Pseudomonadota</taxon>
        <taxon>Gammaproteobacteria</taxon>
        <taxon>Chromatiales</taxon>
        <taxon>Wenzhouxiangellaceae</taxon>
        <taxon>Marinihelvus</taxon>
    </lineage>
</organism>
<keyword evidence="6" id="KW-1185">Reference proteome</keyword>
<evidence type="ECO:0000256" key="3">
    <source>
        <dbReference type="ARBA" id="ARBA00023004"/>
    </source>
</evidence>
<dbReference type="InterPro" id="IPR003347">
    <property type="entry name" value="JmjC_dom"/>
</dbReference>
<keyword evidence="3" id="KW-0408">Iron</keyword>
<dbReference type="GO" id="GO:0046872">
    <property type="term" value="F:metal ion binding"/>
    <property type="evidence" value="ECO:0007669"/>
    <property type="project" value="UniProtKB-KW"/>
</dbReference>
<sequence>MTIMDFHALLDGGSPEERPAPAAASGRELEELLNPVSCEDFVNSWFGRTSLNVEGYAQKFESIFSWERLKHALARGRNIPDKRYNITASFSRGETSGKGKPMTSATHDQVSDLLNAGATICITNIHMADATLARWAAALRAQMNFAGTVGVNCYISPDGAGLPTHYDKRVATTLQIAGKKRWRFSTEAAKAWPDHNGLYQDGRIEPQGIDGGKLPDEMEFREVELNPGDLLCLPAGAWHSARGVGVSMALNVYFSPRNFVDQLIPLLRAFASEDGNWRGGPPATVGAIRGDIPENVTRYMRERLDEFCTLARETLENPGSMAEPWLSALTQIPYTGWRPEPKRQIPGITPAQPFYVGKSSLRFVKQHDRIVVPCDSGLLNLPLELAPMLNRLSTETGCFTIPELLSWPEVPEGYPREKTMAYLQQLYANGILEMAQ</sequence>
<dbReference type="SUPFAM" id="SSF51197">
    <property type="entry name" value="Clavaminate synthase-like"/>
    <property type="match status" value="1"/>
</dbReference>
<keyword evidence="2" id="KW-0479">Metal-binding</keyword>
<dbReference type="PROSITE" id="PS51184">
    <property type="entry name" value="JMJC"/>
    <property type="match status" value="1"/>
</dbReference>
<gene>
    <name evidence="5" type="ORF">F3N42_12140</name>
</gene>
<evidence type="ECO:0000256" key="2">
    <source>
        <dbReference type="ARBA" id="ARBA00022723"/>
    </source>
</evidence>
<evidence type="ECO:0000313" key="6">
    <source>
        <dbReference type="Proteomes" id="UP000325372"/>
    </source>
</evidence>